<dbReference type="PROSITE" id="PS50995">
    <property type="entry name" value="HTH_MARR_2"/>
    <property type="match status" value="1"/>
</dbReference>
<dbReference type="Pfam" id="PF12802">
    <property type="entry name" value="MarR_2"/>
    <property type="match status" value="1"/>
</dbReference>
<dbReference type="PANTHER" id="PTHR42756">
    <property type="entry name" value="TRANSCRIPTIONAL REGULATOR, MARR"/>
    <property type="match status" value="1"/>
</dbReference>
<protein>
    <recommendedName>
        <fullName evidence="4">HTH marR-type domain-containing protein</fullName>
    </recommendedName>
</protein>
<evidence type="ECO:0000313" key="5">
    <source>
        <dbReference type="EMBL" id="GFO86941.1"/>
    </source>
</evidence>
<gene>
    <name evidence="5" type="ORF">BUFA31_01050</name>
</gene>
<proteinExistence type="predicted"/>
<dbReference type="SMART" id="SM00347">
    <property type="entry name" value="HTH_MARR"/>
    <property type="match status" value="1"/>
</dbReference>
<dbReference type="InterPro" id="IPR000835">
    <property type="entry name" value="HTH_MarR-typ"/>
</dbReference>
<organism evidence="5 6">
    <name type="scientific">Butyricicoccus faecihominis</name>
    <dbReference type="NCBI Taxonomy" id="1712515"/>
    <lineage>
        <taxon>Bacteria</taxon>
        <taxon>Bacillati</taxon>
        <taxon>Bacillota</taxon>
        <taxon>Clostridia</taxon>
        <taxon>Eubacteriales</taxon>
        <taxon>Butyricicoccaceae</taxon>
        <taxon>Butyricicoccus</taxon>
    </lineage>
</organism>
<keyword evidence="6" id="KW-1185">Reference proteome</keyword>
<evidence type="ECO:0000256" key="1">
    <source>
        <dbReference type="ARBA" id="ARBA00023015"/>
    </source>
</evidence>
<keyword evidence="2" id="KW-0238">DNA-binding</keyword>
<evidence type="ECO:0000256" key="3">
    <source>
        <dbReference type="ARBA" id="ARBA00023163"/>
    </source>
</evidence>
<dbReference type="RefSeq" id="WP_118729224.1">
    <property type="nucleotide sequence ID" value="NZ_BLYJ01000001.1"/>
</dbReference>
<accession>A0ABQ1DW28</accession>
<feature type="domain" description="HTH marR-type" evidence="4">
    <location>
        <begin position="1"/>
        <end position="136"/>
    </location>
</feature>
<dbReference type="PANTHER" id="PTHR42756:SF1">
    <property type="entry name" value="TRANSCRIPTIONAL REPRESSOR OF EMRAB OPERON"/>
    <property type="match status" value="1"/>
</dbReference>
<dbReference type="Gene3D" id="1.10.10.10">
    <property type="entry name" value="Winged helix-like DNA-binding domain superfamily/Winged helix DNA-binding domain"/>
    <property type="match status" value="1"/>
</dbReference>
<dbReference type="SUPFAM" id="SSF46785">
    <property type="entry name" value="Winged helix' DNA-binding domain"/>
    <property type="match status" value="1"/>
</dbReference>
<evidence type="ECO:0000259" key="4">
    <source>
        <dbReference type="PROSITE" id="PS50995"/>
    </source>
</evidence>
<name>A0ABQ1DW28_9FIRM</name>
<dbReference type="InterPro" id="IPR036390">
    <property type="entry name" value="WH_DNA-bd_sf"/>
</dbReference>
<dbReference type="Proteomes" id="UP000620147">
    <property type="component" value="Unassembled WGS sequence"/>
</dbReference>
<evidence type="ECO:0000256" key="2">
    <source>
        <dbReference type="ARBA" id="ARBA00023125"/>
    </source>
</evidence>
<keyword evidence="3" id="KW-0804">Transcription</keyword>
<dbReference type="EMBL" id="BLYJ01000001">
    <property type="protein sequence ID" value="GFO86941.1"/>
    <property type="molecule type" value="Genomic_DNA"/>
</dbReference>
<sequence length="140" mass="15800">MDISYILTRKIQQLSHRIVLRRNKDLKSMGLTAEQADTLLFFHAHSGSSASDLRCSLGVTHQAARALVQRMADKGLLCVTPSPRDARYKLIALTAEGEELYETMQRNCTNFGDRLLEHIPADDREKLLAMISQALDNMEK</sequence>
<keyword evidence="1" id="KW-0805">Transcription regulation</keyword>
<evidence type="ECO:0000313" key="6">
    <source>
        <dbReference type="Proteomes" id="UP000620147"/>
    </source>
</evidence>
<reference evidence="5 6" key="1">
    <citation type="submission" date="2020-06" db="EMBL/GenBank/DDBJ databases">
        <title>Characterization of fructooligosaccharide metabolism and fructooligosaccharide-degrading enzymes in human commensal butyrate producers.</title>
        <authorList>
            <person name="Tanno H."/>
            <person name="Fujii T."/>
            <person name="Hirano K."/>
            <person name="Maeno S."/>
            <person name="Tonozuka T."/>
            <person name="Sakamoto M."/>
            <person name="Ohkuma M."/>
            <person name="Tochio T."/>
            <person name="Endo A."/>
        </authorList>
    </citation>
    <scope>NUCLEOTIDE SEQUENCE [LARGE SCALE GENOMIC DNA]</scope>
    <source>
        <strain evidence="5 6">JCM 31056</strain>
    </source>
</reference>
<comment type="caution">
    <text evidence="5">The sequence shown here is derived from an EMBL/GenBank/DDBJ whole genome shotgun (WGS) entry which is preliminary data.</text>
</comment>
<dbReference type="InterPro" id="IPR036388">
    <property type="entry name" value="WH-like_DNA-bd_sf"/>
</dbReference>